<feature type="transmembrane region" description="Helical" evidence="10">
    <location>
        <begin position="7"/>
        <end position="29"/>
    </location>
</feature>
<keyword evidence="10" id="KW-0812">Transmembrane</keyword>
<reference evidence="11 12" key="1">
    <citation type="journal article" date="2014" name="Agronomy (Basel)">
        <title>A Draft Genome Sequence for Ensete ventricosum, the Drought-Tolerant Tree Against Hunger.</title>
        <authorList>
            <person name="Harrison J."/>
            <person name="Moore K.A."/>
            <person name="Paszkiewicz K."/>
            <person name="Jones T."/>
            <person name="Grant M."/>
            <person name="Ambacheew D."/>
            <person name="Muzemil S."/>
            <person name="Studholme D.J."/>
        </authorList>
    </citation>
    <scope>NUCLEOTIDE SEQUENCE [LARGE SCALE GENOMIC DNA]</scope>
</reference>
<organism evidence="11 12">
    <name type="scientific">Ensete ventricosum</name>
    <name type="common">Abyssinian banana</name>
    <name type="synonym">Musa ensete</name>
    <dbReference type="NCBI Taxonomy" id="4639"/>
    <lineage>
        <taxon>Eukaryota</taxon>
        <taxon>Viridiplantae</taxon>
        <taxon>Streptophyta</taxon>
        <taxon>Embryophyta</taxon>
        <taxon>Tracheophyta</taxon>
        <taxon>Spermatophyta</taxon>
        <taxon>Magnoliopsida</taxon>
        <taxon>Liliopsida</taxon>
        <taxon>Zingiberales</taxon>
        <taxon>Musaceae</taxon>
        <taxon>Ensete</taxon>
    </lineage>
</organism>
<keyword evidence="4" id="KW-0752">Steroid biosynthesis</keyword>
<feature type="transmembrane region" description="Helical" evidence="10">
    <location>
        <begin position="66"/>
        <end position="86"/>
    </location>
</feature>
<keyword evidence="1" id="KW-0444">Lipid biosynthesis</keyword>
<sequence length="249" mass="29063">MLSISCNFAFCCTLCSAGFYICWGCLVWVPSIYTSPGMYLVNHPVNLGTQVNNFIELLDCVFNGSFALQLALFILVSGLLCIYINYDCDRQRQEFRRTNGKCLIWGKAPSKVLTSSRTILSGNRTVYIQKMLAYVSEILNTLTLTDSSLLSYRERGDKDQPSPDFWMFMFWLGNWSVFRINFTNFEVLGRWGVSRHFHYVPEILAAFFWSVFLQQLFVLMITTMYCYRYGKYWKMYCNKVPYRVIPGIH</sequence>
<evidence type="ECO:0000256" key="1">
    <source>
        <dbReference type="ARBA" id="ARBA00022516"/>
    </source>
</evidence>
<dbReference type="PANTHER" id="PTHR21257">
    <property type="entry name" value="DELTA(14)-STEROL REDUCTASE"/>
    <property type="match status" value="1"/>
</dbReference>
<gene>
    <name evidence="11" type="ORF">B296_00014322</name>
</gene>
<keyword evidence="3" id="KW-0152">Cholesterol biosynthesis</keyword>
<keyword evidence="7" id="KW-0443">Lipid metabolism</keyword>
<evidence type="ECO:0000313" key="11">
    <source>
        <dbReference type="EMBL" id="RRT82818.1"/>
    </source>
</evidence>
<dbReference type="GO" id="GO:0005789">
    <property type="term" value="C:endoplasmic reticulum membrane"/>
    <property type="evidence" value="ECO:0007669"/>
    <property type="project" value="TreeGrafter"/>
</dbReference>
<dbReference type="PANTHER" id="PTHR21257:SF38">
    <property type="entry name" value="7-DEHYDROCHOLESTEROL REDUCTASE"/>
    <property type="match status" value="1"/>
</dbReference>
<keyword evidence="8" id="KW-1207">Sterol metabolism</keyword>
<evidence type="ECO:0000256" key="5">
    <source>
        <dbReference type="ARBA" id="ARBA00023002"/>
    </source>
</evidence>
<name>A0A427B2X1_ENSVE</name>
<feature type="transmembrane region" description="Helical" evidence="10">
    <location>
        <begin position="165"/>
        <end position="183"/>
    </location>
</feature>
<dbReference type="GO" id="GO:0047598">
    <property type="term" value="F:7-dehydrocholesterol reductase activity"/>
    <property type="evidence" value="ECO:0007669"/>
    <property type="project" value="TreeGrafter"/>
</dbReference>
<dbReference type="EMBL" id="AMZH03000621">
    <property type="protein sequence ID" value="RRT82818.1"/>
    <property type="molecule type" value="Genomic_DNA"/>
</dbReference>
<evidence type="ECO:0000256" key="3">
    <source>
        <dbReference type="ARBA" id="ARBA00022778"/>
    </source>
</evidence>
<keyword evidence="10" id="KW-1133">Transmembrane helix</keyword>
<keyword evidence="2" id="KW-0153">Cholesterol metabolism</keyword>
<feature type="transmembrane region" description="Helical" evidence="10">
    <location>
        <begin position="203"/>
        <end position="227"/>
    </location>
</feature>
<evidence type="ECO:0000256" key="9">
    <source>
        <dbReference type="ARBA" id="ARBA00023221"/>
    </source>
</evidence>
<evidence type="ECO:0000256" key="8">
    <source>
        <dbReference type="ARBA" id="ARBA00023166"/>
    </source>
</evidence>
<dbReference type="GO" id="GO:0006695">
    <property type="term" value="P:cholesterol biosynthetic process"/>
    <property type="evidence" value="ECO:0007669"/>
    <property type="project" value="UniProtKB-KW"/>
</dbReference>
<keyword evidence="10" id="KW-0472">Membrane</keyword>
<evidence type="ECO:0000256" key="2">
    <source>
        <dbReference type="ARBA" id="ARBA00022548"/>
    </source>
</evidence>
<evidence type="ECO:0000256" key="6">
    <source>
        <dbReference type="ARBA" id="ARBA00023011"/>
    </source>
</evidence>
<keyword evidence="5" id="KW-0560">Oxidoreductase</keyword>
<dbReference type="AlphaFoldDB" id="A0A427B2X1"/>
<keyword evidence="9" id="KW-0753">Steroid metabolism</keyword>
<protein>
    <submittedName>
        <fullName evidence="11">Uncharacterized protein</fullName>
    </submittedName>
</protein>
<proteinExistence type="predicted"/>
<accession>A0A427B2X1</accession>
<evidence type="ECO:0000256" key="10">
    <source>
        <dbReference type="SAM" id="Phobius"/>
    </source>
</evidence>
<dbReference type="GO" id="GO:0016132">
    <property type="term" value="P:brassinosteroid biosynthetic process"/>
    <property type="evidence" value="ECO:0007669"/>
    <property type="project" value="TreeGrafter"/>
</dbReference>
<dbReference type="Proteomes" id="UP000287651">
    <property type="component" value="Unassembled WGS sequence"/>
</dbReference>
<evidence type="ECO:0000256" key="7">
    <source>
        <dbReference type="ARBA" id="ARBA00023098"/>
    </source>
</evidence>
<evidence type="ECO:0000256" key="4">
    <source>
        <dbReference type="ARBA" id="ARBA00022955"/>
    </source>
</evidence>
<evidence type="ECO:0000313" key="12">
    <source>
        <dbReference type="Proteomes" id="UP000287651"/>
    </source>
</evidence>
<keyword evidence="6" id="KW-0756">Sterol biosynthesis</keyword>
<comment type="caution">
    <text evidence="11">The sequence shown here is derived from an EMBL/GenBank/DDBJ whole genome shotgun (WGS) entry which is preliminary data.</text>
</comment>